<organism evidence="13 14">
    <name type="scientific">Aureobasidium melanogenum (strain CBS 110374)</name>
    <name type="common">Aureobasidium pullulans var. melanogenum</name>
    <dbReference type="NCBI Taxonomy" id="1043003"/>
    <lineage>
        <taxon>Eukaryota</taxon>
        <taxon>Fungi</taxon>
        <taxon>Dikarya</taxon>
        <taxon>Ascomycota</taxon>
        <taxon>Pezizomycotina</taxon>
        <taxon>Dothideomycetes</taxon>
        <taxon>Dothideomycetidae</taxon>
        <taxon>Dothideales</taxon>
        <taxon>Saccotheciaceae</taxon>
        <taxon>Aureobasidium</taxon>
    </lineage>
</organism>
<keyword evidence="4" id="KW-0132">Cell division</keyword>
<evidence type="ECO:0000256" key="4">
    <source>
        <dbReference type="ARBA" id="ARBA00022618"/>
    </source>
</evidence>
<dbReference type="InterPro" id="IPR001715">
    <property type="entry name" value="CH_dom"/>
</dbReference>
<dbReference type="GeneID" id="63919451"/>
<dbReference type="RefSeq" id="XP_040881781.1">
    <property type="nucleotide sequence ID" value="XM_041026078.1"/>
</dbReference>
<dbReference type="GO" id="GO:0035372">
    <property type="term" value="P:protein localization to microtubule"/>
    <property type="evidence" value="ECO:0007669"/>
    <property type="project" value="EnsemblFungi"/>
</dbReference>
<dbReference type="FunFam" id="1.20.5.1430:FF:000005">
    <property type="entry name" value="Eb1, isoform E"/>
    <property type="match status" value="1"/>
</dbReference>
<dbReference type="SUPFAM" id="SSF47576">
    <property type="entry name" value="Calponin-homology domain, CH-domain"/>
    <property type="match status" value="1"/>
</dbReference>
<dbReference type="Gene3D" id="1.20.5.1430">
    <property type="match status" value="1"/>
</dbReference>
<proteinExistence type="inferred from homology"/>
<dbReference type="InterPro" id="IPR036133">
    <property type="entry name" value="EB1_C_sf"/>
</dbReference>
<feature type="domain" description="Calponin-homology (CH)" evidence="11">
    <location>
        <begin position="2"/>
        <end position="103"/>
    </location>
</feature>
<dbReference type="AlphaFoldDB" id="A0A074VWC9"/>
<dbReference type="GO" id="GO:0000742">
    <property type="term" value="P:karyogamy involved in conjugation with cellular fusion"/>
    <property type="evidence" value="ECO:0007669"/>
    <property type="project" value="EnsemblFungi"/>
</dbReference>
<evidence type="ECO:0000256" key="10">
    <source>
        <dbReference type="SAM" id="MobiDB-lite"/>
    </source>
</evidence>
<dbReference type="GO" id="GO:0001671">
    <property type="term" value="F:ATPase activator activity"/>
    <property type="evidence" value="ECO:0007669"/>
    <property type="project" value="EnsemblFungi"/>
</dbReference>
<name>A0A074VWC9_AURM1</name>
<evidence type="ECO:0000256" key="3">
    <source>
        <dbReference type="ARBA" id="ARBA00022490"/>
    </source>
</evidence>
<evidence type="ECO:0000256" key="7">
    <source>
        <dbReference type="ARBA" id="ARBA00023212"/>
    </source>
</evidence>
<comment type="similarity">
    <text evidence="2">Belongs to the MAPRE family.</text>
</comment>
<reference evidence="13 14" key="1">
    <citation type="journal article" date="2014" name="BMC Genomics">
        <title>Genome sequencing of four Aureobasidium pullulans varieties: biotechnological potential, stress tolerance, and description of new species.</title>
        <authorList>
            <person name="Gostin Ar C."/>
            <person name="Ohm R.A."/>
            <person name="Kogej T."/>
            <person name="Sonjak S."/>
            <person name="Turk M."/>
            <person name="Zajc J."/>
            <person name="Zalar P."/>
            <person name="Grube M."/>
            <person name="Sun H."/>
            <person name="Han J."/>
            <person name="Sharma A."/>
            <person name="Chiniquy J."/>
            <person name="Ngan C.Y."/>
            <person name="Lipzen A."/>
            <person name="Barry K."/>
            <person name="Grigoriev I.V."/>
            <person name="Gunde-Cimerman N."/>
        </authorList>
    </citation>
    <scope>NUCLEOTIDE SEQUENCE [LARGE SCALE GENOMIC DNA]</scope>
    <source>
        <strain evidence="13 14">CBS 110374</strain>
    </source>
</reference>
<dbReference type="GO" id="GO:0030989">
    <property type="term" value="P:dynein-driven meiotic oscillatory nuclear movement"/>
    <property type="evidence" value="ECO:0007669"/>
    <property type="project" value="EnsemblFungi"/>
</dbReference>
<dbReference type="GO" id="GO:0008093">
    <property type="term" value="F:cytoskeletal anchor activity"/>
    <property type="evidence" value="ECO:0007669"/>
    <property type="project" value="EnsemblFungi"/>
</dbReference>
<dbReference type="GO" id="GO:0005880">
    <property type="term" value="C:nuclear microtubule"/>
    <property type="evidence" value="ECO:0007669"/>
    <property type="project" value="EnsemblFungi"/>
</dbReference>
<dbReference type="InterPro" id="IPR036872">
    <property type="entry name" value="CH_dom_sf"/>
</dbReference>
<dbReference type="PROSITE" id="PS50021">
    <property type="entry name" value="CH"/>
    <property type="match status" value="1"/>
</dbReference>
<keyword evidence="7" id="KW-0206">Cytoskeleton</keyword>
<dbReference type="STRING" id="1043003.A0A074VWC9"/>
<evidence type="ECO:0000259" key="11">
    <source>
        <dbReference type="PROSITE" id="PS50021"/>
    </source>
</evidence>
<feature type="domain" description="EB1 C-terminal" evidence="12">
    <location>
        <begin position="153"/>
        <end position="230"/>
    </location>
</feature>
<dbReference type="GO" id="GO:0051315">
    <property type="term" value="P:attachment of mitotic spindle microtubules to kinetochore"/>
    <property type="evidence" value="ECO:0007669"/>
    <property type="project" value="EnsemblFungi"/>
</dbReference>
<dbReference type="InterPro" id="IPR004953">
    <property type="entry name" value="EB1_C"/>
</dbReference>
<dbReference type="FunFam" id="1.10.418.10:FF:000028">
    <property type="entry name" value="RP/EB family microtubule-associated protein"/>
    <property type="match status" value="1"/>
</dbReference>
<dbReference type="GO" id="GO:0061673">
    <property type="term" value="C:mitotic spindle astral microtubule"/>
    <property type="evidence" value="ECO:0007669"/>
    <property type="project" value="EnsemblFungi"/>
</dbReference>
<dbReference type="Gene3D" id="1.10.418.10">
    <property type="entry name" value="Calponin-like domain"/>
    <property type="match status" value="1"/>
</dbReference>
<dbReference type="PROSITE" id="PS51230">
    <property type="entry name" value="EB1_C"/>
    <property type="match status" value="1"/>
</dbReference>
<evidence type="ECO:0000256" key="1">
    <source>
        <dbReference type="ARBA" id="ARBA00004245"/>
    </source>
</evidence>
<keyword evidence="3" id="KW-0963">Cytoplasm</keyword>
<gene>
    <name evidence="13" type="ORF">M437DRAFT_73683</name>
</gene>
<sequence length="247" mass="27712">MGESRQELLQWLNSLCQLNLTRVEQCGTGAPFCAIYDSIFLDLPMSRVKFNATADYAYLDNFKILSNAFRKHHIDRPIPVEMLVKCKMQDNLEFLQWTKRFWDQHYPGGDYDALARRKGQAVGSAPAPTPRASTTRRAPAVAATSGARTRTPLGGAGSAQTAALTQENNALKETVQGLERERDFYFSKLRDIELLVQGAMEAEPELEKDEGGLLKQIQTILYSTEEGFEIPAEAEDEEGELIEEETF</sequence>
<keyword evidence="6" id="KW-0498">Mitosis</keyword>
<dbReference type="GO" id="GO:0051285">
    <property type="term" value="C:cell cortex of cell tip"/>
    <property type="evidence" value="ECO:0007669"/>
    <property type="project" value="EnsemblFungi"/>
</dbReference>
<dbReference type="Proteomes" id="UP000030672">
    <property type="component" value="Unassembled WGS sequence"/>
</dbReference>
<evidence type="ECO:0000256" key="5">
    <source>
        <dbReference type="ARBA" id="ARBA00022701"/>
    </source>
</evidence>
<evidence type="ECO:0000256" key="8">
    <source>
        <dbReference type="ARBA" id="ARBA00023306"/>
    </source>
</evidence>
<dbReference type="GO" id="GO:0000743">
    <property type="term" value="P:nuclear migration involved in conjugation with cellular fusion"/>
    <property type="evidence" value="ECO:0007669"/>
    <property type="project" value="EnsemblFungi"/>
</dbReference>
<evidence type="ECO:0000313" key="14">
    <source>
        <dbReference type="Proteomes" id="UP000030672"/>
    </source>
</evidence>
<comment type="subcellular location">
    <subcellularLocation>
        <location evidence="1">Cytoplasm</location>
        <location evidence="1">Cytoskeleton</location>
    </subcellularLocation>
</comment>
<dbReference type="GO" id="GO:0099609">
    <property type="term" value="F:microtubule lateral binding"/>
    <property type="evidence" value="ECO:0007669"/>
    <property type="project" value="EnsemblFungi"/>
</dbReference>
<dbReference type="PANTHER" id="PTHR10623">
    <property type="entry name" value="MICROTUBULE-ASSOCIATED PROTEIN RP/EB FAMILY MEMBER"/>
    <property type="match status" value="1"/>
</dbReference>
<dbReference type="InterPro" id="IPR027328">
    <property type="entry name" value="MAPRE"/>
</dbReference>
<evidence type="ECO:0000256" key="2">
    <source>
        <dbReference type="ARBA" id="ARBA00010729"/>
    </source>
</evidence>
<evidence type="ECO:0000259" key="12">
    <source>
        <dbReference type="PROSITE" id="PS51230"/>
    </source>
</evidence>
<evidence type="ECO:0000313" key="13">
    <source>
        <dbReference type="EMBL" id="KEQ64758.1"/>
    </source>
</evidence>
<keyword evidence="5 9" id="KW-0493">Microtubule</keyword>
<dbReference type="Pfam" id="PF03271">
    <property type="entry name" value="EB1"/>
    <property type="match status" value="1"/>
</dbReference>
<dbReference type="HOGENOM" id="CLU_041744_2_1_1"/>
<dbReference type="GO" id="GO:0051301">
    <property type="term" value="P:cell division"/>
    <property type="evidence" value="ECO:0007669"/>
    <property type="project" value="UniProtKB-KW"/>
</dbReference>
<accession>A0A074VWC9</accession>
<keyword evidence="8" id="KW-0131">Cell cycle</keyword>
<dbReference type="SUPFAM" id="SSF140612">
    <property type="entry name" value="EB1 dimerisation domain-like"/>
    <property type="match status" value="1"/>
</dbReference>
<dbReference type="EMBL" id="KL584828">
    <property type="protein sequence ID" value="KEQ64758.1"/>
    <property type="molecule type" value="Genomic_DNA"/>
</dbReference>
<dbReference type="GO" id="GO:0044732">
    <property type="term" value="C:mitotic spindle pole body"/>
    <property type="evidence" value="ECO:0007669"/>
    <property type="project" value="EnsemblFungi"/>
</dbReference>
<dbReference type="GO" id="GO:0055028">
    <property type="term" value="C:cortical microtubule"/>
    <property type="evidence" value="ECO:0007669"/>
    <property type="project" value="EnsemblFungi"/>
</dbReference>
<dbReference type="GO" id="GO:0051010">
    <property type="term" value="F:microtubule plus-end binding"/>
    <property type="evidence" value="ECO:0007669"/>
    <property type="project" value="EnsemblFungi"/>
</dbReference>
<dbReference type="GO" id="GO:0035371">
    <property type="term" value="C:microtubule plus-end"/>
    <property type="evidence" value="ECO:0007669"/>
    <property type="project" value="EnsemblFungi"/>
</dbReference>
<dbReference type="GO" id="GO:1990023">
    <property type="term" value="C:mitotic spindle midzone"/>
    <property type="evidence" value="ECO:0007669"/>
    <property type="project" value="EnsemblFungi"/>
</dbReference>
<evidence type="ECO:0000256" key="9">
    <source>
        <dbReference type="PROSITE-ProRule" id="PRU00576"/>
    </source>
</evidence>
<keyword evidence="14" id="KW-1185">Reference proteome</keyword>
<protein>
    <submittedName>
        <fullName evidence="13">Microtubule associated protein</fullName>
    </submittedName>
</protein>
<feature type="region of interest" description="Disordered" evidence="10">
    <location>
        <begin position="117"/>
        <end position="156"/>
    </location>
</feature>
<evidence type="ECO:0000256" key="6">
    <source>
        <dbReference type="ARBA" id="ARBA00022776"/>
    </source>
</evidence>